<dbReference type="PANTHER" id="PTHR37946:SF1">
    <property type="entry name" value="SLL1969 PROTEIN"/>
    <property type="match status" value="1"/>
</dbReference>
<accession>A0ABS3E7C3</accession>
<organism evidence="1 2">
    <name type="scientific">Microbulbifer salipaludis</name>
    <dbReference type="NCBI Taxonomy" id="187980"/>
    <lineage>
        <taxon>Bacteria</taxon>
        <taxon>Pseudomonadati</taxon>
        <taxon>Pseudomonadota</taxon>
        <taxon>Gammaproteobacteria</taxon>
        <taxon>Cellvibrionales</taxon>
        <taxon>Microbulbiferaceae</taxon>
        <taxon>Microbulbifer</taxon>
    </lineage>
</organism>
<dbReference type="SUPFAM" id="SSF53474">
    <property type="entry name" value="alpha/beta-Hydrolases"/>
    <property type="match status" value="1"/>
</dbReference>
<dbReference type="PANTHER" id="PTHR37946">
    <property type="entry name" value="SLL1969 PROTEIN"/>
    <property type="match status" value="1"/>
</dbReference>
<protein>
    <submittedName>
        <fullName evidence="1">Alpha/beta hydrolase</fullName>
    </submittedName>
</protein>
<dbReference type="Gene3D" id="3.40.50.1820">
    <property type="entry name" value="alpha/beta hydrolase"/>
    <property type="match status" value="1"/>
</dbReference>
<dbReference type="InterPro" id="IPR029058">
    <property type="entry name" value="AB_hydrolase_fold"/>
</dbReference>
<dbReference type="RefSeq" id="WP_207001746.1">
    <property type="nucleotide sequence ID" value="NZ_JAEKJR010000002.1"/>
</dbReference>
<comment type="caution">
    <text evidence="1">The sequence shown here is derived from an EMBL/GenBank/DDBJ whole genome shotgun (WGS) entry which is preliminary data.</text>
</comment>
<reference evidence="1 2" key="1">
    <citation type="submission" date="2020-12" db="EMBL/GenBank/DDBJ databases">
        <title>Oil enriched cultivation method for isolating marine PHA-producing bacteria.</title>
        <authorList>
            <person name="Zheng W."/>
            <person name="Yu S."/>
            <person name="Huang Y."/>
        </authorList>
    </citation>
    <scope>NUCLEOTIDE SEQUENCE [LARGE SCALE GENOMIC DNA]</scope>
    <source>
        <strain evidence="1 2">SN0-2</strain>
    </source>
</reference>
<name>A0ABS3E7C3_9GAMM</name>
<keyword evidence="1" id="KW-0378">Hydrolase</keyword>
<dbReference type="EMBL" id="JAEKJR010000002">
    <property type="protein sequence ID" value="MBN8431202.1"/>
    <property type="molecule type" value="Genomic_DNA"/>
</dbReference>
<evidence type="ECO:0000313" key="2">
    <source>
        <dbReference type="Proteomes" id="UP000664293"/>
    </source>
</evidence>
<gene>
    <name evidence="1" type="ORF">JF535_10100</name>
</gene>
<dbReference type="Pfam" id="PF02089">
    <property type="entry name" value="Palm_thioest"/>
    <property type="match status" value="1"/>
</dbReference>
<dbReference type="GO" id="GO:0016787">
    <property type="term" value="F:hydrolase activity"/>
    <property type="evidence" value="ECO:0007669"/>
    <property type="project" value="UniProtKB-KW"/>
</dbReference>
<proteinExistence type="predicted"/>
<evidence type="ECO:0000313" key="1">
    <source>
        <dbReference type="EMBL" id="MBN8431202.1"/>
    </source>
</evidence>
<keyword evidence="2" id="KW-1185">Reference proteome</keyword>
<dbReference type="Proteomes" id="UP000664293">
    <property type="component" value="Unassembled WGS sequence"/>
</dbReference>
<sequence>MHSPCARLFPATVRFGHAIFCTLLLATAIPVHASDCVILLHGLAKSDRSMKKLEKAIDDAGFTAVNVGYPSTDFPIETLAGPAIAPALDTCTRQASETAEPNHRVHFVTHSMGGILVRHYLSRVRVENLGRVVMLGPPNQGSEVVDKLGNFPGFHFVFGDAGLQLGSGEMSVPNTLGAAHFDLGIIAGTSSINPILSSMLPGKDDGKVTVERTRLEGMDDHLEMPVTHVFMMKNPEVIAQVIHYLQHGKFQRQTGSGADD</sequence>